<dbReference type="GO" id="GO:0004672">
    <property type="term" value="F:protein kinase activity"/>
    <property type="evidence" value="ECO:0007669"/>
    <property type="project" value="InterPro"/>
</dbReference>
<dbReference type="PROSITE" id="PS50011">
    <property type="entry name" value="PROTEIN_KINASE_DOM"/>
    <property type="match status" value="1"/>
</dbReference>
<sequence length="76" mass="8690">MFQSDSEEEDSLIIGDIIQGRFEIHSKIGCGSFGQVYKVIDQKYGNTPYAMKVEFGSQECNLLEKEIKVLIDLRQE</sequence>
<dbReference type="GO" id="GO:0005524">
    <property type="term" value="F:ATP binding"/>
    <property type="evidence" value="ECO:0007669"/>
    <property type="project" value="UniProtKB-UniRule"/>
</dbReference>
<protein>
    <recommendedName>
        <fullName evidence="2">Protein kinase domain-containing protein</fullName>
    </recommendedName>
</protein>
<evidence type="ECO:0000313" key="4">
    <source>
        <dbReference type="Proteomes" id="UP000692954"/>
    </source>
</evidence>
<dbReference type="InterPro" id="IPR017441">
    <property type="entry name" value="Protein_kinase_ATP_BS"/>
</dbReference>
<comment type="caution">
    <text evidence="3">The sequence shown here is derived from an EMBL/GenBank/DDBJ whole genome shotgun (WGS) entry which is preliminary data.</text>
</comment>
<dbReference type="AlphaFoldDB" id="A0A8S1PEV6"/>
<proteinExistence type="predicted"/>
<evidence type="ECO:0000313" key="3">
    <source>
        <dbReference type="EMBL" id="CAD8101575.1"/>
    </source>
</evidence>
<reference evidence="3" key="1">
    <citation type="submission" date="2021-01" db="EMBL/GenBank/DDBJ databases">
        <authorList>
            <consortium name="Genoscope - CEA"/>
            <person name="William W."/>
        </authorList>
    </citation>
    <scope>NUCLEOTIDE SEQUENCE</scope>
</reference>
<evidence type="ECO:0000256" key="1">
    <source>
        <dbReference type="PROSITE-ProRule" id="PRU10141"/>
    </source>
</evidence>
<dbReference type="OrthoDB" id="5979581at2759"/>
<dbReference type="InterPro" id="IPR000719">
    <property type="entry name" value="Prot_kinase_dom"/>
</dbReference>
<evidence type="ECO:0000259" key="2">
    <source>
        <dbReference type="PROSITE" id="PS50011"/>
    </source>
</evidence>
<feature type="binding site" evidence="1">
    <location>
        <position position="52"/>
    </location>
    <ligand>
        <name>ATP</name>
        <dbReference type="ChEBI" id="CHEBI:30616"/>
    </ligand>
</feature>
<accession>A0A8S1PEV6</accession>
<dbReference type="EMBL" id="CAJJDN010000076">
    <property type="protein sequence ID" value="CAD8101575.1"/>
    <property type="molecule type" value="Genomic_DNA"/>
</dbReference>
<gene>
    <name evidence="3" type="ORF">PSON_ATCC_30995.1.T0760067</name>
</gene>
<name>A0A8S1PEV6_9CILI</name>
<keyword evidence="1" id="KW-0547">Nucleotide-binding</keyword>
<dbReference type="Proteomes" id="UP000692954">
    <property type="component" value="Unassembled WGS sequence"/>
</dbReference>
<feature type="domain" description="Protein kinase" evidence="2">
    <location>
        <begin position="22"/>
        <end position="76"/>
    </location>
</feature>
<keyword evidence="1" id="KW-0067">ATP-binding</keyword>
<keyword evidence="4" id="KW-1185">Reference proteome</keyword>
<dbReference type="PROSITE" id="PS00107">
    <property type="entry name" value="PROTEIN_KINASE_ATP"/>
    <property type="match status" value="1"/>
</dbReference>
<organism evidence="3 4">
    <name type="scientific">Paramecium sonneborni</name>
    <dbReference type="NCBI Taxonomy" id="65129"/>
    <lineage>
        <taxon>Eukaryota</taxon>
        <taxon>Sar</taxon>
        <taxon>Alveolata</taxon>
        <taxon>Ciliophora</taxon>
        <taxon>Intramacronucleata</taxon>
        <taxon>Oligohymenophorea</taxon>
        <taxon>Peniculida</taxon>
        <taxon>Parameciidae</taxon>
        <taxon>Paramecium</taxon>
    </lineage>
</organism>